<comment type="caution">
    <text evidence="1">The sequence shown here is derived from an EMBL/GenBank/DDBJ whole genome shotgun (WGS) entry which is preliminary data.</text>
</comment>
<reference evidence="1" key="2">
    <citation type="submission" date="2020-11" db="EMBL/GenBank/DDBJ databases">
        <authorList>
            <person name="McCartney M.A."/>
            <person name="Auch B."/>
            <person name="Kono T."/>
            <person name="Mallez S."/>
            <person name="Becker A."/>
            <person name="Gohl D.M."/>
            <person name="Silverstein K.A.T."/>
            <person name="Koren S."/>
            <person name="Bechman K.B."/>
            <person name="Herman A."/>
            <person name="Abrahante J.E."/>
            <person name="Garbe J."/>
        </authorList>
    </citation>
    <scope>NUCLEOTIDE SEQUENCE</scope>
    <source>
        <strain evidence="1">Duluth1</strain>
        <tissue evidence="1">Whole animal</tissue>
    </source>
</reference>
<evidence type="ECO:0000313" key="2">
    <source>
        <dbReference type="Proteomes" id="UP000828390"/>
    </source>
</evidence>
<keyword evidence="2" id="KW-1185">Reference proteome</keyword>
<evidence type="ECO:0000313" key="1">
    <source>
        <dbReference type="EMBL" id="KAH3691243.1"/>
    </source>
</evidence>
<dbReference type="EMBL" id="JAIWYP010000041">
    <property type="protein sequence ID" value="KAH3691243.1"/>
    <property type="molecule type" value="Genomic_DNA"/>
</dbReference>
<gene>
    <name evidence="1" type="ORF">DPMN_193192</name>
</gene>
<reference evidence="1" key="1">
    <citation type="journal article" date="2019" name="bioRxiv">
        <title>The Genome of the Zebra Mussel, Dreissena polymorpha: A Resource for Invasive Species Research.</title>
        <authorList>
            <person name="McCartney M.A."/>
            <person name="Auch B."/>
            <person name="Kono T."/>
            <person name="Mallez S."/>
            <person name="Zhang Y."/>
            <person name="Obille A."/>
            <person name="Becker A."/>
            <person name="Abrahante J.E."/>
            <person name="Garbe J."/>
            <person name="Badalamenti J.P."/>
            <person name="Herman A."/>
            <person name="Mangelson H."/>
            <person name="Liachko I."/>
            <person name="Sullivan S."/>
            <person name="Sone E.D."/>
            <person name="Koren S."/>
            <person name="Silverstein K.A.T."/>
            <person name="Beckman K.B."/>
            <person name="Gohl D.M."/>
        </authorList>
    </citation>
    <scope>NUCLEOTIDE SEQUENCE</scope>
    <source>
        <strain evidence="1">Duluth1</strain>
        <tissue evidence="1">Whole animal</tissue>
    </source>
</reference>
<dbReference type="Proteomes" id="UP000828390">
    <property type="component" value="Unassembled WGS sequence"/>
</dbReference>
<dbReference type="AlphaFoldDB" id="A0A9D4BDJ6"/>
<name>A0A9D4BDJ6_DREPO</name>
<protein>
    <submittedName>
        <fullName evidence="1">Uncharacterized protein</fullName>
    </submittedName>
</protein>
<sequence>MRRHVSWQGNCDDMQDGHSDVTSLKKQTGYDAIKDFRKDVTSWLTMFDEIKDCSKYMASSKFA</sequence>
<organism evidence="1 2">
    <name type="scientific">Dreissena polymorpha</name>
    <name type="common">Zebra mussel</name>
    <name type="synonym">Mytilus polymorpha</name>
    <dbReference type="NCBI Taxonomy" id="45954"/>
    <lineage>
        <taxon>Eukaryota</taxon>
        <taxon>Metazoa</taxon>
        <taxon>Spiralia</taxon>
        <taxon>Lophotrochozoa</taxon>
        <taxon>Mollusca</taxon>
        <taxon>Bivalvia</taxon>
        <taxon>Autobranchia</taxon>
        <taxon>Heteroconchia</taxon>
        <taxon>Euheterodonta</taxon>
        <taxon>Imparidentia</taxon>
        <taxon>Neoheterodontei</taxon>
        <taxon>Myida</taxon>
        <taxon>Dreissenoidea</taxon>
        <taxon>Dreissenidae</taxon>
        <taxon>Dreissena</taxon>
    </lineage>
</organism>
<accession>A0A9D4BDJ6</accession>
<proteinExistence type="predicted"/>